<name>A0ABR2FAE5_9ROSI</name>
<keyword evidence="2" id="KW-1185">Reference proteome</keyword>
<dbReference type="EMBL" id="JBBPBM010000007">
    <property type="protein sequence ID" value="KAK8575310.1"/>
    <property type="molecule type" value="Genomic_DNA"/>
</dbReference>
<sequence length="78" mass="8731">MSPSFLLRIPLAKGDNQTFFCEGRTREDAIVVVAMVKFLKSNKVVIVLQGIMKCPSDVDLKEVVSVDALQTKKQMVLY</sequence>
<reference evidence="1 2" key="1">
    <citation type="journal article" date="2024" name="G3 (Bethesda)">
        <title>Genome assembly of Hibiscus sabdariffa L. provides insights into metabolisms of medicinal natural products.</title>
        <authorList>
            <person name="Kim T."/>
        </authorList>
    </citation>
    <scope>NUCLEOTIDE SEQUENCE [LARGE SCALE GENOMIC DNA]</scope>
    <source>
        <strain evidence="1">TK-2024</strain>
        <tissue evidence="1">Old leaves</tissue>
    </source>
</reference>
<accession>A0ABR2FAE5</accession>
<dbReference type="Proteomes" id="UP001472677">
    <property type="component" value="Unassembled WGS sequence"/>
</dbReference>
<evidence type="ECO:0000313" key="2">
    <source>
        <dbReference type="Proteomes" id="UP001472677"/>
    </source>
</evidence>
<organism evidence="1 2">
    <name type="scientific">Hibiscus sabdariffa</name>
    <name type="common">roselle</name>
    <dbReference type="NCBI Taxonomy" id="183260"/>
    <lineage>
        <taxon>Eukaryota</taxon>
        <taxon>Viridiplantae</taxon>
        <taxon>Streptophyta</taxon>
        <taxon>Embryophyta</taxon>
        <taxon>Tracheophyta</taxon>
        <taxon>Spermatophyta</taxon>
        <taxon>Magnoliopsida</taxon>
        <taxon>eudicotyledons</taxon>
        <taxon>Gunneridae</taxon>
        <taxon>Pentapetalae</taxon>
        <taxon>rosids</taxon>
        <taxon>malvids</taxon>
        <taxon>Malvales</taxon>
        <taxon>Malvaceae</taxon>
        <taxon>Malvoideae</taxon>
        <taxon>Hibiscus</taxon>
    </lineage>
</organism>
<proteinExistence type="predicted"/>
<gene>
    <name evidence="1" type="ORF">V6N12_062985</name>
</gene>
<protein>
    <submittedName>
        <fullName evidence="1">Uncharacterized protein</fullName>
    </submittedName>
</protein>
<comment type="caution">
    <text evidence="1">The sequence shown here is derived from an EMBL/GenBank/DDBJ whole genome shotgun (WGS) entry which is preliminary data.</text>
</comment>
<evidence type="ECO:0000313" key="1">
    <source>
        <dbReference type="EMBL" id="KAK8575310.1"/>
    </source>
</evidence>